<dbReference type="PANTHER" id="PTHR34040:SF2">
    <property type="entry name" value="FLAGELLAR BIOSYNTHETIC PROTEIN FLIQ"/>
    <property type="match status" value="1"/>
</dbReference>
<dbReference type="InterPro" id="IPR002191">
    <property type="entry name" value="Bac_export_3"/>
</dbReference>
<keyword evidence="4 9" id="KW-1003">Cell membrane</keyword>
<dbReference type="Pfam" id="PF01313">
    <property type="entry name" value="Bac_export_3"/>
    <property type="match status" value="1"/>
</dbReference>
<evidence type="ECO:0000256" key="8">
    <source>
        <dbReference type="ARBA" id="ARBA00023143"/>
    </source>
</evidence>
<dbReference type="NCBIfam" id="TIGR01402">
    <property type="entry name" value="fliQ"/>
    <property type="match status" value="1"/>
</dbReference>
<evidence type="ECO:0000256" key="9">
    <source>
        <dbReference type="RuleBase" id="RU364090"/>
    </source>
</evidence>
<dbReference type="GO" id="GO:0009425">
    <property type="term" value="C:bacterial-type flagellum basal body"/>
    <property type="evidence" value="ECO:0007669"/>
    <property type="project" value="UniProtKB-SubCell"/>
</dbReference>
<dbReference type="OrthoDB" id="9806440at2"/>
<gene>
    <name evidence="9" type="primary">fliQ</name>
    <name evidence="10" type="ORF">VZ95_20450</name>
</gene>
<evidence type="ECO:0000313" key="10">
    <source>
        <dbReference type="EMBL" id="KJV06921.1"/>
    </source>
</evidence>
<sequence length="88" mass="9763">MNEANTLEVAREAVLVLLQVSGPIMVISLVVGLIISLFQALTQIQEMTLTFVPKIIVVFISLLLLFPFMLATMQGFMERLVDRIISLG</sequence>
<dbReference type="PANTHER" id="PTHR34040">
    <property type="entry name" value="FLAGELLAR BIOSYNTHETIC PROTEIN FLIQ"/>
    <property type="match status" value="1"/>
</dbReference>
<evidence type="ECO:0000313" key="11">
    <source>
        <dbReference type="Proteomes" id="UP000033774"/>
    </source>
</evidence>
<dbReference type="RefSeq" id="WP_045777500.1">
    <property type="nucleotide sequence ID" value="NZ_LAJY01000874.1"/>
</dbReference>
<evidence type="ECO:0000256" key="6">
    <source>
        <dbReference type="ARBA" id="ARBA00022989"/>
    </source>
</evidence>
<dbReference type="GO" id="GO:0044780">
    <property type="term" value="P:bacterial-type flagellum assembly"/>
    <property type="evidence" value="ECO:0007669"/>
    <property type="project" value="InterPro"/>
</dbReference>
<dbReference type="AlphaFoldDB" id="A0A0F3IJP2"/>
<dbReference type="PIRSF" id="PIRSF004669">
    <property type="entry name" value="FliQ"/>
    <property type="match status" value="1"/>
</dbReference>
<keyword evidence="11" id="KW-1185">Reference proteome</keyword>
<keyword evidence="10" id="KW-0966">Cell projection</keyword>
<proteinExistence type="inferred from homology"/>
<evidence type="ECO:0000256" key="4">
    <source>
        <dbReference type="ARBA" id="ARBA00022475"/>
    </source>
</evidence>
<keyword evidence="10" id="KW-0969">Cilium</keyword>
<evidence type="ECO:0000256" key="7">
    <source>
        <dbReference type="ARBA" id="ARBA00023136"/>
    </source>
</evidence>
<dbReference type="EMBL" id="LAJY01000874">
    <property type="protein sequence ID" value="KJV06921.1"/>
    <property type="molecule type" value="Genomic_DNA"/>
</dbReference>
<keyword evidence="8 9" id="KW-0975">Bacterial flagellum</keyword>
<comment type="subcellular location">
    <subcellularLocation>
        <location evidence="1 9">Cell membrane</location>
        <topology evidence="1">Multi-pass membrane protein</topology>
    </subcellularLocation>
    <subcellularLocation>
        <location evidence="9">Bacterial flagellum basal body</location>
    </subcellularLocation>
</comment>
<evidence type="ECO:0000256" key="3">
    <source>
        <dbReference type="ARBA" id="ARBA00021718"/>
    </source>
</evidence>
<keyword evidence="5 9" id="KW-0812">Transmembrane</keyword>
<dbReference type="InterPro" id="IPR006305">
    <property type="entry name" value="FliQ"/>
</dbReference>
<evidence type="ECO:0000256" key="2">
    <source>
        <dbReference type="ARBA" id="ARBA00006156"/>
    </source>
</evidence>
<name>A0A0F3IJP2_9PROT</name>
<comment type="similarity">
    <text evidence="2 9">Belongs to the FliQ/MopD/SpaQ family.</text>
</comment>
<keyword evidence="10" id="KW-0282">Flagellum</keyword>
<dbReference type="GO" id="GO:0009306">
    <property type="term" value="P:protein secretion"/>
    <property type="evidence" value="ECO:0007669"/>
    <property type="project" value="InterPro"/>
</dbReference>
<accession>A0A0F3IJP2</accession>
<dbReference type="GO" id="GO:0005886">
    <property type="term" value="C:plasma membrane"/>
    <property type="evidence" value="ECO:0007669"/>
    <property type="project" value="UniProtKB-SubCell"/>
</dbReference>
<reference evidence="10 11" key="1">
    <citation type="submission" date="2015-03" db="EMBL/GenBank/DDBJ databases">
        <title>Draft genome sequence of Elstera litoralis.</title>
        <authorList>
            <person name="Rahalkar M.C."/>
            <person name="Dhakephalkar P.K."/>
            <person name="Pore S.D."/>
            <person name="Arora P."/>
            <person name="Kapse N.G."/>
            <person name="Pandit P.S."/>
        </authorList>
    </citation>
    <scope>NUCLEOTIDE SEQUENCE [LARGE SCALE GENOMIC DNA]</scope>
    <source>
        <strain evidence="10 11">Dia-1</strain>
    </source>
</reference>
<keyword evidence="6 9" id="KW-1133">Transmembrane helix</keyword>
<feature type="transmembrane region" description="Helical" evidence="9">
    <location>
        <begin position="51"/>
        <end position="70"/>
    </location>
</feature>
<organism evidence="10 11">
    <name type="scientific">Elstera litoralis</name>
    <dbReference type="NCBI Taxonomy" id="552518"/>
    <lineage>
        <taxon>Bacteria</taxon>
        <taxon>Pseudomonadati</taxon>
        <taxon>Pseudomonadota</taxon>
        <taxon>Alphaproteobacteria</taxon>
        <taxon>Rhodospirillales</taxon>
        <taxon>Rhodospirillaceae</taxon>
        <taxon>Elstera</taxon>
    </lineage>
</organism>
<evidence type="ECO:0000256" key="5">
    <source>
        <dbReference type="ARBA" id="ARBA00022692"/>
    </source>
</evidence>
<comment type="function">
    <text evidence="9">Role in flagellar biosynthesis.</text>
</comment>
<feature type="transmembrane region" description="Helical" evidence="9">
    <location>
        <begin position="12"/>
        <end position="39"/>
    </location>
</feature>
<evidence type="ECO:0000256" key="1">
    <source>
        <dbReference type="ARBA" id="ARBA00004651"/>
    </source>
</evidence>
<dbReference type="PRINTS" id="PR00952">
    <property type="entry name" value="TYPE3IMQPROT"/>
</dbReference>
<protein>
    <recommendedName>
        <fullName evidence="3 9">Flagellar biosynthetic protein FliQ</fullName>
    </recommendedName>
</protein>
<dbReference type="PATRIC" id="fig|552518.3.peg.4624"/>
<keyword evidence="7 9" id="KW-0472">Membrane</keyword>
<comment type="caution">
    <text evidence="10">The sequence shown here is derived from an EMBL/GenBank/DDBJ whole genome shotgun (WGS) entry which is preliminary data.</text>
</comment>
<dbReference type="NCBIfam" id="NF004671">
    <property type="entry name" value="PRK06010.1"/>
    <property type="match status" value="1"/>
</dbReference>
<dbReference type="Proteomes" id="UP000033774">
    <property type="component" value="Unassembled WGS sequence"/>
</dbReference>